<organism evidence="5 6">
    <name type="scientific">Qiania dongpingensis</name>
    <dbReference type="NCBI Taxonomy" id="2763669"/>
    <lineage>
        <taxon>Bacteria</taxon>
        <taxon>Bacillati</taxon>
        <taxon>Bacillota</taxon>
        <taxon>Clostridia</taxon>
        <taxon>Lachnospirales</taxon>
        <taxon>Lachnospiraceae</taxon>
        <taxon>Qiania</taxon>
    </lineage>
</organism>
<evidence type="ECO:0000256" key="1">
    <source>
        <dbReference type="SAM" id="Coils"/>
    </source>
</evidence>
<evidence type="ECO:0000256" key="2">
    <source>
        <dbReference type="SAM" id="Phobius"/>
    </source>
</evidence>
<accession>A0A7G9G1T5</accession>
<name>A0A7G9G1T5_9FIRM</name>
<keyword evidence="2" id="KW-0812">Transmembrane</keyword>
<evidence type="ECO:0000259" key="3">
    <source>
        <dbReference type="Pfam" id="PF13490"/>
    </source>
</evidence>
<gene>
    <name evidence="5" type="ORF">H9Q78_09910</name>
</gene>
<sequence length="329" mass="36413">MSQKIPCELIQDLLPSYVDGLTSEVSGREIEEHFLTCRECRGRYETLRASAEEEKKEAQSKNKREIDYLKKVRNKNRTKIAAGIIATIMILALLAFLKLFVTGSSSSNYEPEISVDQGQVQIKGTLTDSAAAFVKCRLVSEGEKKRLVVYTALPSFWNKNGDFSAGYSLEEIGKGLLINGNEVMPDGSVISSKAAELFEKKNPYIGDMPANGRIAQTLGISDDLGGFQNSLQTTEEPYGWTLEFRDPVTGSGEELFRSRMEAYSCMLLALIDNAGEISWTYQAETEDGVHERSGSVTASEASQRLSKDIKSCSESKEQVQELLDELGIR</sequence>
<protein>
    <submittedName>
        <fullName evidence="5">DUF4825 domain-containing protein</fullName>
    </submittedName>
</protein>
<dbReference type="Pfam" id="PF16107">
    <property type="entry name" value="DUF4825"/>
    <property type="match status" value="1"/>
</dbReference>
<evidence type="ECO:0000259" key="4">
    <source>
        <dbReference type="Pfam" id="PF16107"/>
    </source>
</evidence>
<keyword evidence="2" id="KW-0472">Membrane</keyword>
<reference evidence="5 6" key="1">
    <citation type="submission" date="2020-08" db="EMBL/GenBank/DDBJ databases">
        <authorList>
            <person name="Liu C."/>
            <person name="Sun Q."/>
        </authorList>
    </citation>
    <scope>NUCLEOTIDE SEQUENCE [LARGE SCALE GENOMIC DNA]</scope>
    <source>
        <strain evidence="5 6">NSJ-38</strain>
    </source>
</reference>
<feature type="coiled-coil region" evidence="1">
    <location>
        <begin position="37"/>
        <end position="64"/>
    </location>
</feature>
<dbReference type="Proteomes" id="UP000515823">
    <property type="component" value="Chromosome"/>
</dbReference>
<dbReference type="Pfam" id="PF13490">
    <property type="entry name" value="zf-HC2"/>
    <property type="match status" value="1"/>
</dbReference>
<dbReference type="EMBL" id="CP060634">
    <property type="protein sequence ID" value="QNM04767.1"/>
    <property type="molecule type" value="Genomic_DNA"/>
</dbReference>
<feature type="transmembrane region" description="Helical" evidence="2">
    <location>
        <begin position="80"/>
        <end position="101"/>
    </location>
</feature>
<evidence type="ECO:0000313" key="5">
    <source>
        <dbReference type="EMBL" id="QNM04767.1"/>
    </source>
</evidence>
<dbReference type="RefSeq" id="WP_249301404.1">
    <property type="nucleotide sequence ID" value="NZ_CP060634.1"/>
</dbReference>
<dbReference type="InterPro" id="IPR027383">
    <property type="entry name" value="Znf_put"/>
</dbReference>
<keyword evidence="2" id="KW-1133">Transmembrane helix</keyword>
<dbReference type="KEGG" id="qdo:H9Q78_09910"/>
<dbReference type="AlphaFoldDB" id="A0A7G9G1T5"/>
<feature type="domain" description="DUF4825" evidence="4">
    <location>
        <begin position="197"/>
        <end position="286"/>
    </location>
</feature>
<evidence type="ECO:0000313" key="6">
    <source>
        <dbReference type="Proteomes" id="UP000515823"/>
    </source>
</evidence>
<keyword evidence="6" id="KW-1185">Reference proteome</keyword>
<feature type="domain" description="Putative zinc-finger" evidence="3">
    <location>
        <begin position="7"/>
        <end position="41"/>
    </location>
</feature>
<dbReference type="InterPro" id="IPR032250">
    <property type="entry name" value="DUF4825"/>
</dbReference>
<proteinExistence type="predicted"/>
<keyword evidence="1" id="KW-0175">Coiled coil</keyword>